<protein>
    <recommendedName>
        <fullName evidence="1">ABM domain-containing protein</fullName>
    </recommendedName>
</protein>
<reference evidence="2 3" key="1">
    <citation type="journal article" date="2019" name="Int. J. Syst. Evol. Microbiol.">
        <title>The Global Catalogue of Microorganisms (GCM) 10K type strain sequencing project: providing services to taxonomists for standard genome sequencing and annotation.</title>
        <authorList>
            <consortium name="The Broad Institute Genomics Platform"/>
            <consortium name="The Broad Institute Genome Sequencing Center for Infectious Disease"/>
            <person name="Wu L."/>
            <person name="Ma J."/>
        </authorList>
    </citation>
    <scope>NUCLEOTIDE SEQUENCE [LARGE SCALE GENOMIC DNA]</scope>
    <source>
        <strain evidence="2 3">JCM 14735</strain>
    </source>
</reference>
<dbReference type="InterPro" id="IPR011008">
    <property type="entry name" value="Dimeric_a/b-barrel"/>
</dbReference>
<sequence length="96" mass="10898">MIIIAGYFQLDASDRDRYVDAHVELVVRARQTEGCVDLAISADPVDPTRVNNYELWDNEEDLLAWRSVANPPRLELDFRGGHMAKYYIAKTGPVFG</sequence>
<organism evidence="2 3">
    <name type="scientific">Kocuria aegyptia</name>
    <dbReference type="NCBI Taxonomy" id="330943"/>
    <lineage>
        <taxon>Bacteria</taxon>
        <taxon>Bacillati</taxon>
        <taxon>Actinomycetota</taxon>
        <taxon>Actinomycetes</taxon>
        <taxon>Micrococcales</taxon>
        <taxon>Micrococcaceae</taxon>
        <taxon>Kocuria</taxon>
    </lineage>
</organism>
<proteinExistence type="predicted"/>
<gene>
    <name evidence="2" type="ORF">GCM10009767_13780</name>
</gene>
<dbReference type="PROSITE" id="PS51725">
    <property type="entry name" value="ABM"/>
    <property type="match status" value="1"/>
</dbReference>
<dbReference type="Gene3D" id="3.30.70.100">
    <property type="match status" value="1"/>
</dbReference>
<comment type="caution">
    <text evidence="2">The sequence shown here is derived from an EMBL/GenBank/DDBJ whole genome shotgun (WGS) entry which is preliminary data.</text>
</comment>
<dbReference type="SUPFAM" id="SSF54909">
    <property type="entry name" value="Dimeric alpha+beta barrel"/>
    <property type="match status" value="1"/>
</dbReference>
<accession>A0ABN2KGP5</accession>
<feature type="domain" description="ABM" evidence="1">
    <location>
        <begin position="2"/>
        <end position="95"/>
    </location>
</feature>
<evidence type="ECO:0000259" key="1">
    <source>
        <dbReference type="PROSITE" id="PS51725"/>
    </source>
</evidence>
<dbReference type="Pfam" id="PF03992">
    <property type="entry name" value="ABM"/>
    <property type="match status" value="1"/>
</dbReference>
<dbReference type="EMBL" id="BAAAOA010000015">
    <property type="protein sequence ID" value="GAA1755666.1"/>
    <property type="molecule type" value="Genomic_DNA"/>
</dbReference>
<dbReference type="InterPro" id="IPR007138">
    <property type="entry name" value="ABM_dom"/>
</dbReference>
<evidence type="ECO:0000313" key="2">
    <source>
        <dbReference type="EMBL" id="GAA1755666.1"/>
    </source>
</evidence>
<name>A0ABN2KGP5_9MICC</name>
<keyword evidence="3" id="KW-1185">Reference proteome</keyword>
<dbReference type="RefSeq" id="WP_344120989.1">
    <property type="nucleotide sequence ID" value="NZ_BAAAOA010000015.1"/>
</dbReference>
<dbReference type="Proteomes" id="UP001501204">
    <property type="component" value="Unassembled WGS sequence"/>
</dbReference>
<evidence type="ECO:0000313" key="3">
    <source>
        <dbReference type="Proteomes" id="UP001501204"/>
    </source>
</evidence>